<evidence type="ECO:0000313" key="2">
    <source>
        <dbReference type="Proteomes" id="UP001501509"/>
    </source>
</evidence>
<evidence type="ECO:0008006" key="3">
    <source>
        <dbReference type="Google" id="ProtNLM"/>
    </source>
</evidence>
<gene>
    <name evidence="1" type="ORF">GCM10010411_37400</name>
</gene>
<sequence length="258" mass="27036">MNLAGRSRVSDAEVITMPTRPSSTSVRVGAPAGALAVALALGGCSSDKPAATVTVTATPAPTADQIAAKARDAFAKVPNVRVRGKVKTEAGRITVDYSIQGKNSKGRLKGRLASKDDTNTEFVSIGDKHYTRSLGIGWTGPKPPAGLLKRLNKQWTMIRGKDTGLLGTLLTTTTMFGPTGQPLSFGPGRAFEGKPAHDLADGKGTHLWVSSQGEPLPIAVTNDKSPGDRLDFAYGQAEKIKAPANAVDISKQGSFRFP</sequence>
<name>A0ABN3PSR7_9ACTN</name>
<organism evidence="1 2">
    <name type="scientific">Actinomadura fulvescens</name>
    <dbReference type="NCBI Taxonomy" id="46160"/>
    <lineage>
        <taxon>Bacteria</taxon>
        <taxon>Bacillati</taxon>
        <taxon>Actinomycetota</taxon>
        <taxon>Actinomycetes</taxon>
        <taxon>Streptosporangiales</taxon>
        <taxon>Thermomonosporaceae</taxon>
        <taxon>Actinomadura</taxon>
    </lineage>
</organism>
<dbReference type="EMBL" id="BAAATD010000004">
    <property type="protein sequence ID" value="GAA2600226.1"/>
    <property type="molecule type" value="Genomic_DNA"/>
</dbReference>
<keyword evidence="2" id="KW-1185">Reference proteome</keyword>
<proteinExistence type="predicted"/>
<dbReference type="Proteomes" id="UP001501509">
    <property type="component" value="Unassembled WGS sequence"/>
</dbReference>
<accession>A0ABN3PSR7</accession>
<reference evidence="1 2" key="1">
    <citation type="journal article" date="2019" name="Int. J. Syst. Evol. Microbiol.">
        <title>The Global Catalogue of Microorganisms (GCM) 10K type strain sequencing project: providing services to taxonomists for standard genome sequencing and annotation.</title>
        <authorList>
            <consortium name="The Broad Institute Genomics Platform"/>
            <consortium name="The Broad Institute Genome Sequencing Center for Infectious Disease"/>
            <person name="Wu L."/>
            <person name="Ma J."/>
        </authorList>
    </citation>
    <scope>NUCLEOTIDE SEQUENCE [LARGE SCALE GENOMIC DNA]</scope>
    <source>
        <strain evidence="1 2">JCM 6833</strain>
    </source>
</reference>
<comment type="caution">
    <text evidence="1">The sequence shown here is derived from an EMBL/GenBank/DDBJ whole genome shotgun (WGS) entry which is preliminary data.</text>
</comment>
<evidence type="ECO:0000313" key="1">
    <source>
        <dbReference type="EMBL" id="GAA2600226.1"/>
    </source>
</evidence>
<dbReference type="Gene3D" id="2.50.20.20">
    <property type="match status" value="1"/>
</dbReference>
<protein>
    <recommendedName>
        <fullName evidence="3">Lipoprotein</fullName>
    </recommendedName>
</protein>